<protein>
    <recommendedName>
        <fullName evidence="2">Type IV pilus biogenesis protein PilM</fullName>
    </recommendedName>
</protein>
<gene>
    <name evidence="1" type="ORF">MNBD_IGNAVI01-1700</name>
</gene>
<dbReference type="EMBL" id="UOGD01000132">
    <property type="protein sequence ID" value="VAX19241.1"/>
    <property type="molecule type" value="Genomic_DNA"/>
</dbReference>
<accession>A0A3B1BXK3</accession>
<evidence type="ECO:0008006" key="2">
    <source>
        <dbReference type="Google" id="ProtNLM"/>
    </source>
</evidence>
<reference evidence="1" key="1">
    <citation type="submission" date="2018-06" db="EMBL/GenBank/DDBJ databases">
        <authorList>
            <person name="Zhirakovskaya E."/>
        </authorList>
    </citation>
    <scope>NUCLEOTIDE SEQUENCE</scope>
</reference>
<organism evidence="1">
    <name type="scientific">hydrothermal vent metagenome</name>
    <dbReference type="NCBI Taxonomy" id="652676"/>
    <lineage>
        <taxon>unclassified sequences</taxon>
        <taxon>metagenomes</taxon>
        <taxon>ecological metagenomes</taxon>
    </lineage>
</organism>
<proteinExistence type="predicted"/>
<sequence length="287" mass="32904">MNHVGINIMGNTLQLVGVVEKNKIYYLENVDEELFSETLDFQSSDFINVFQTAFDNLTQRNQIKSDKISVALPIDLFKIFSFPLEPQLSGSDLQKQIEWEFSVLFPTLSFKDHIIRQKKISSGLYSYPEAMIIAVDQNPAREIYNFLLQNDLVLQFIDNAHFASDLLIKKNNTISVYVGGQTVSFFTYKNNELTGYRKFVTDNNTKLIDHINTFASQGENGFSEFYIAGDIEFSQLQKEIEESVNINFNNISPFERIQLSESFVQNDHYLNKAKLFSSAAGICFRIA</sequence>
<name>A0A3B1BXK3_9ZZZZ</name>
<dbReference type="AlphaFoldDB" id="A0A3B1BXK3"/>
<evidence type="ECO:0000313" key="1">
    <source>
        <dbReference type="EMBL" id="VAX19241.1"/>
    </source>
</evidence>